<organism evidence="1 2">
    <name type="scientific">Solihabitans fulvus</name>
    <dbReference type="NCBI Taxonomy" id="1892852"/>
    <lineage>
        <taxon>Bacteria</taxon>
        <taxon>Bacillati</taxon>
        <taxon>Actinomycetota</taxon>
        <taxon>Actinomycetes</taxon>
        <taxon>Pseudonocardiales</taxon>
        <taxon>Pseudonocardiaceae</taxon>
        <taxon>Solihabitans</taxon>
    </lineage>
</organism>
<dbReference type="RefSeq" id="WP_188317105.1">
    <property type="nucleotide sequence ID" value="NZ_VUOB01000118.1"/>
</dbReference>
<gene>
    <name evidence="1" type="ORF">F0L68_40350</name>
</gene>
<reference evidence="1 2" key="2">
    <citation type="submission" date="2019-09" db="EMBL/GenBank/DDBJ databases">
        <authorList>
            <person name="Jin C."/>
        </authorList>
    </citation>
    <scope>NUCLEOTIDE SEQUENCE [LARGE SCALE GENOMIC DNA]</scope>
    <source>
        <strain evidence="1 2">AN110305</strain>
    </source>
</reference>
<accession>A0A5B2W5V2</accession>
<evidence type="ECO:0000313" key="2">
    <source>
        <dbReference type="Proteomes" id="UP000323454"/>
    </source>
</evidence>
<name>A0A5B2W5V2_9PSEU</name>
<dbReference type="EMBL" id="VUOB01000118">
    <property type="protein sequence ID" value="KAA2247171.1"/>
    <property type="molecule type" value="Genomic_DNA"/>
</dbReference>
<dbReference type="Proteomes" id="UP000323454">
    <property type="component" value="Unassembled WGS sequence"/>
</dbReference>
<protein>
    <submittedName>
        <fullName evidence="1">Uncharacterized protein</fullName>
    </submittedName>
</protein>
<keyword evidence="2" id="KW-1185">Reference proteome</keyword>
<sequence length="103" mass="10593">MQTECVEIHEDNSGAVYLTRGGECWALGPVTPDMEGRAASDARGWVEGEWGPNEADGQRPADLDGLDHIATWTADGLVIGHGDTGELVAGAGGAAYLGVGASR</sequence>
<proteinExistence type="predicted"/>
<evidence type="ECO:0000313" key="1">
    <source>
        <dbReference type="EMBL" id="KAA2247171.1"/>
    </source>
</evidence>
<reference evidence="1 2" key="1">
    <citation type="submission" date="2019-09" db="EMBL/GenBank/DDBJ databases">
        <title>Goodfellowia gen. nov., a new genus of the Pseudonocardineae related to Actinoalloteichus, containing Goodfellowia coeruleoviolacea gen. nov., comb. nov. gen. nov., comb. nov.</title>
        <authorList>
            <person name="Labeda D."/>
        </authorList>
    </citation>
    <scope>NUCLEOTIDE SEQUENCE [LARGE SCALE GENOMIC DNA]</scope>
    <source>
        <strain evidence="1 2">AN110305</strain>
    </source>
</reference>
<comment type="caution">
    <text evidence="1">The sequence shown here is derived from an EMBL/GenBank/DDBJ whole genome shotgun (WGS) entry which is preliminary data.</text>
</comment>
<dbReference type="AlphaFoldDB" id="A0A5B2W5V2"/>